<dbReference type="AlphaFoldDB" id="A0A0K0DFU5"/>
<keyword evidence="2" id="KW-1185">Reference proteome</keyword>
<reference evidence="2" key="1">
    <citation type="submission" date="2012-09" db="EMBL/GenBank/DDBJ databases">
        <authorList>
            <person name="Martin A.A."/>
        </authorList>
    </citation>
    <scope>NUCLEOTIDE SEQUENCE</scope>
</reference>
<name>A0A0K0DFU5_ANGCA</name>
<dbReference type="Proteomes" id="UP000035642">
    <property type="component" value="Unassembled WGS sequence"/>
</dbReference>
<keyword evidence="1" id="KW-0472">Membrane</keyword>
<dbReference type="WBParaSite" id="ACAC_0000986901-mRNA-1">
    <property type="protein sequence ID" value="ACAC_0000986901-mRNA-1"/>
    <property type="gene ID" value="ACAC_0000986901"/>
</dbReference>
<accession>A0A0K0DFU5</accession>
<keyword evidence="1" id="KW-1133">Transmembrane helix</keyword>
<reference evidence="3" key="2">
    <citation type="submission" date="2017-02" db="UniProtKB">
        <authorList>
            <consortium name="WormBaseParasite"/>
        </authorList>
    </citation>
    <scope>IDENTIFICATION</scope>
</reference>
<evidence type="ECO:0000313" key="3">
    <source>
        <dbReference type="WBParaSite" id="ACAC_0000986901-mRNA-1"/>
    </source>
</evidence>
<proteinExistence type="predicted"/>
<evidence type="ECO:0000256" key="1">
    <source>
        <dbReference type="SAM" id="Phobius"/>
    </source>
</evidence>
<keyword evidence="1" id="KW-0812">Transmembrane</keyword>
<evidence type="ECO:0000313" key="2">
    <source>
        <dbReference type="Proteomes" id="UP000035642"/>
    </source>
</evidence>
<sequence length="69" mass="7897">MKFAGELEDTWILGWPVSNGCAFPITIFIHFSFEQSSSMVVVCFEHDDAYENYSEFLQVFSSPHTGGRR</sequence>
<feature type="transmembrane region" description="Helical" evidence="1">
    <location>
        <begin position="12"/>
        <end position="31"/>
    </location>
</feature>
<protein>
    <submittedName>
        <fullName evidence="3">Uncharacterized protein</fullName>
    </submittedName>
</protein>
<organism evidence="2 3">
    <name type="scientific">Angiostrongylus cantonensis</name>
    <name type="common">Rat lungworm</name>
    <dbReference type="NCBI Taxonomy" id="6313"/>
    <lineage>
        <taxon>Eukaryota</taxon>
        <taxon>Metazoa</taxon>
        <taxon>Ecdysozoa</taxon>
        <taxon>Nematoda</taxon>
        <taxon>Chromadorea</taxon>
        <taxon>Rhabditida</taxon>
        <taxon>Rhabditina</taxon>
        <taxon>Rhabditomorpha</taxon>
        <taxon>Strongyloidea</taxon>
        <taxon>Metastrongylidae</taxon>
        <taxon>Angiostrongylus</taxon>
    </lineage>
</organism>